<keyword evidence="6" id="KW-1185">Reference proteome</keyword>
<comment type="cofactor">
    <cofactor evidence="4">
        <name>Mg(2+)</name>
        <dbReference type="ChEBI" id="CHEBI:18420"/>
    </cofactor>
    <text evidence="4">Divalent metal ions. Mg(2+) is the most effective.</text>
</comment>
<dbReference type="STRING" id="649638.Trad_1483"/>
<evidence type="ECO:0000256" key="4">
    <source>
        <dbReference type="PIRSR" id="PIRSR000915-3"/>
    </source>
</evidence>
<dbReference type="Pfam" id="PF13242">
    <property type="entry name" value="Hydrolase_like"/>
    <property type="match status" value="1"/>
</dbReference>
<name>D7CXK2_TRURR</name>
<dbReference type="PANTHER" id="PTHR19288:SF95">
    <property type="entry name" value="D-GLYCEROL 3-PHOSPHATE PHOSPHATASE"/>
    <property type="match status" value="1"/>
</dbReference>
<dbReference type="InterPro" id="IPR006357">
    <property type="entry name" value="HAD-SF_hydro_IIA"/>
</dbReference>
<sequence length="277" mass="29192">MTISGIILDMDGVLWHGETPLPGLQELFRTLWALQLPFVLATNNATKTPAQYEAKLQRFGVTVAPEQILTSPGAAVGYLRERFPAGTPVYAVGERGLHEALLEAGFDVVGPDEVRAGASPPVVVGGLTTHNLSYELLATASLLVRGGAAFVATNGDRTYPSERGPLPGAGAVLSVITQATGTPPTVVGKPHRALFDEALRRLRVPPERALMVGDRLDTDVVGAQAAGLKTALVLTGITRHEDLARSEVQPDFVLADLDALTAWLTAQLTPRAAGELA</sequence>
<keyword evidence="4" id="KW-0460">Magnesium</keyword>
<dbReference type="InterPro" id="IPR036412">
    <property type="entry name" value="HAD-like_sf"/>
</dbReference>
<evidence type="ECO:0000256" key="2">
    <source>
        <dbReference type="PIRSR" id="PIRSR000915-1"/>
    </source>
</evidence>
<feature type="binding site" evidence="4">
    <location>
        <position position="9"/>
    </location>
    <ligand>
        <name>Mg(2+)</name>
        <dbReference type="ChEBI" id="CHEBI:18420"/>
    </ligand>
</feature>
<protein>
    <submittedName>
        <fullName evidence="5">HAD-superfamily hydrolase, subfamily IIA</fullName>
    </submittedName>
</protein>
<dbReference type="GO" id="GO:0005737">
    <property type="term" value="C:cytoplasm"/>
    <property type="evidence" value="ECO:0007669"/>
    <property type="project" value="TreeGrafter"/>
</dbReference>
<dbReference type="EMBL" id="CP002049">
    <property type="protein sequence ID" value="ADI14604.1"/>
    <property type="molecule type" value="Genomic_DNA"/>
</dbReference>
<feature type="binding site" evidence="3">
    <location>
        <position position="189"/>
    </location>
    <ligand>
        <name>substrate</name>
    </ligand>
</feature>
<dbReference type="PANTHER" id="PTHR19288">
    <property type="entry name" value="4-NITROPHENYLPHOSPHATASE-RELATED"/>
    <property type="match status" value="1"/>
</dbReference>
<reference evidence="5 6" key="2">
    <citation type="journal article" date="2011" name="Stand. Genomic Sci.">
        <title>Complete genome sequence of Truepera radiovictrix type strain (RQ-24).</title>
        <authorList>
            <person name="Ivanova N."/>
            <person name="Rohde C."/>
            <person name="Munk C."/>
            <person name="Nolan M."/>
            <person name="Lucas S."/>
            <person name="Del Rio T.G."/>
            <person name="Tice H."/>
            <person name="Deshpande S."/>
            <person name="Cheng J.F."/>
            <person name="Tapia R."/>
            <person name="Han C."/>
            <person name="Goodwin L."/>
            <person name="Pitluck S."/>
            <person name="Liolios K."/>
            <person name="Mavromatis K."/>
            <person name="Mikhailova N."/>
            <person name="Pati A."/>
            <person name="Chen A."/>
            <person name="Palaniappan K."/>
            <person name="Land M."/>
            <person name="Hauser L."/>
            <person name="Chang Y.J."/>
            <person name="Jeffries C.D."/>
            <person name="Brambilla E."/>
            <person name="Rohde M."/>
            <person name="Goker M."/>
            <person name="Tindall B.J."/>
            <person name="Woyke T."/>
            <person name="Bristow J."/>
            <person name="Eisen J.A."/>
            <person name="Markowitz V."/>
            <person name="Hugenholtz P."/>
            <person name="Kyrpides N.C."/>
            <person name="Klenk H.P."/>
            <person name="Lapidus A."/>
        </authorList>
    </citation>
    <scope>NUCLEOTIDE SEQUENCE [LARGE SCALE GENOMIC DNA]</scope>
    <source>
        <strain evidence="6">DSM 17093 / CIP 108686 / LMG 22925 / RQ-24</strain>
    </source>
</reference>
<gene>
    <name evidence="5" type="ordered locus">Trad_1483</name>
</gene>
<feature type="binding site" evidence="4">
    <location>
        <position position="11"/>
    </location>
    <ligand>
        <name>Mg(2+)</name>
        <dbReference type="ChEBI" id="CHEBI:18420"/>
    </ligand>
</feature>
<dbReference type="AlphaFoldDB" id="D7CXK2"/>
<dbReference type="HOGENOM" id="CLU_043473_1_2_0"/>
<evidence type="ECO:0000256" key="1">
    <source>
        <dbReference type="PIRNR" id="PIRNR000915"/>
    </source>
</evidence>
<keyword evidence="4" id="KW-0479">Metal-binding</keyword>
<evidence type="ECO:0000313" key="6">
    <source>
        <dbReference type="Proteomes" id="UP000000379"/>
    </source>
</evidence>
<proteinExistence type="inferred from homology"/>
<keyword evidence="5" id="KW-0378">Hydrolase</keyword>
<dbReference type="Proteomes" id="UP000000379">
    <property type="component" value="Chromosome"/>
</dbReference>
<accession>D7CXK2</accession>
<dbReference type="GO" id="GO:0046872">
    <property type="term" value="F:metal ion binding"/>
    <property type="evidence" value="ECO:0007669"/>
    <property type="project" value="UniProtKB-KW"/>
</dbReference>
<feature type="binding site" evidence="4">
    <location>
        <position position="214"/>
    </location>
    <ligand>
        <name>Mg(2+)</name>
        <dbReference type="ChEBI" id="CHEBI:18420"/>
    </ligand>
</feature>
<organism evidence="5 6">
    <name type="scientific">Truepera radiovictrix (strain DSM 17093 / CIP 108686 / LMG 22925 / RQ-24)</name>
    <dbReference type="NCBI Taxonomy" id="649638"/>
    <lineage>
        <taxon>Bacteria</taxon>
        <taxon>Thermotogati</taxon>
        <taxon>Deinococcota</taxon>
        <taxon>Deinococci</taxon>
        <taxon>Trueperales</taxon>
        <taxon>Trueperaceae</taxon>
        <taxon>Truepera</taxon>
    </lineage>
</organism>
<dbReference type="KEGG" id="tra:Trad_1483"/>
<dbReference type="RefSeq" id="WP_013177972.1">
    <property type="nucleotide sequence ID" value="NC_014221.1"/>
</dbReference>
<dbReference type="eggNOG" id="COG0647">
    <property type="taxonomic scope" value="Bacteria"/>
</dbReference>
<dbReference type="NCBIfam" id="TIGR01460">
    <property type="entry name" value="HAD-SF-IIA"/>
    <property type="match status" value="1"/>
</dbReference>
<dbReference type="InterPro" id="IPR023214">
    <property type="entry name" value="HAD_sf"/>
</dbReference>
<reference evidence="6" key="1">
    <citation type="submission" date="2010-05" db="EMBL/GenBank/DDBJ databases">
        <title>The complete genome of Truepera radiovictris DSM 17093.</title>
        <authorList>
            <consortium name="US DOE Joint Genome Institute (JGI-PGF)"/>
            <person name="Lucas S."/>
            <person name="Copeland A."/>
            <person name="Lapidus A."/>
            <person name="Glavina del Rio T."/>
            <person name="Dalin E."/>
            <person name="Tice H."/>
            <person name="Bruce D."/>
            <person name="Goodwin L."/>
            <person name="Pitluck S."/>
            <person name="Kyrpides N."/>
            <person name="Mavromatis K."/>
            <person name="Ovchinnikova G."/>
            <person name="Munk A.C."/>
            <person name="Detter J.C."/>
            <person name="Han C."/>
            <person name="Tapia R."/>
            <person name="Land M."/>
            <person name="Hauser L."/>
            <person name="Markowitz V."/>
            <person name="Cheng J.-F."/>
            <person name="Hugenholtz P."/>
            <person name="Woyke T."/>
            <person name="Wu D."/>
            <person name="Tindall B."/>
            <person name="Pomrenke H.G."/>
            <person name="Brambilla E."/>
            <person name="Klenk H.-P."/>
            <person name="Eisen J.A."/>
        </authorList>
    </citation>
    <scope>NUCLEOTIDE SEQUENCE [LARGE SCALE GENOMIC DNA]</scope>
    <source>
        <strain evidence="6">DSM 17093 / CIP 108686 / LMG 22925 / RQ-24</strain>
    </source>
</reference>
<feature type="active site" description="Nucleophile" evidence="2">
    <location>
        <position position="9"/>
    </location>
</feature>
<feature type="active site" description="Proton donor" evidence="2">
    <location>
        <position position="11"/>
    </location>
</feature>
<dbReference type="PIRSF" id="PIRSF000915">
    <property type="entry name" value="PGP-type_phosphatase"/>
    <property type="match status" value="1"/>
</dbReference>
<dbReference type="SUPFAM" id="SSF56784">
    <property type="entry name" value="HAD-like"/>
    <property type="match status" value="1"/>
</dbReference>
<dbReference type="Gene3D" id="3.40.50.1000">
    <property type="entry name" value="HAD superfamily/HAD-like"/>
    <property type="match status" value="2"/>
</dbReference>
<evidence type="ECO:0000313" key="5">
    <source>
        <dbReference type="EMBL" id="ADI14604.1"/>
    </source>
</evidence>
<evidence type="ECO:0000256" key="3">
    <source>
        <dbReference type="PIRSR" id="PIRSR000915-2"/>
    </source>
</evidence>
<comment type="similarity">
    <text evidence="1">Belongs to the HAD-like hydrolase superfamily.</text>
</comment>
<dbReference type="Pfam" id="PF13344">
    <property type="entry name" value="Hydrolase_6"/>
    <property type="match status" value="1"/>
</dbReference>
<dbReference type="GO" id="GO:0016791">
    <property type="term" value="F:phosphatase activity"/>
    <property type="evidence" value="ECO:0007669"/>
    <property type="project" value="TreeGrafter"/>
</dbReference>